<evidence type="ECO:0000256" key="2">
    <source>
        <dbReference type="ARBA" id="ARBA00022908"/>
    </source>
</evidence>
<comment type="caution">
    <text evidence="6">The sequence shown here is derived from an EMBL/GenBank/DDBJ whole genome shotgun (WGS) entry which is preliminary data.</text>
</comment>
<reference evidence="6" key="1">
    <citation type="submission" date="2019-09" db="EMBL/GenBank/DDBJ databases">
        <title>Draft genome sequences of 48 bacterial type strains from the CCUG.</title>
        <authorList>
            <person name="Tunovic T."/>
            <person name="Pineiro-Iglesias B."/>
            <person name="Unosson C."/>
            <person name="Inganas E."/>
            <person name="Ohlen M."/>
            <person name="Cardew S."/>
            <person name="Jensie-Markopoulos S."/>
            <person name="Salva-Serra F."/>
            <person name="Jaen-Luchoro D."/>
            <person name="Karlsson R."/>
            <person name="Svensson-Stadler L."/>
            <person name="Chun J."/>
            <person name="Moore E."/>
        </authorList>
    </citation>
    <scope>NUCLEOTIDE SEQUENCE</scope>
    <source>
        <strain evidence="6">CCUG 50899</strain>
    </source>
</reference>
<dbReference type="AlphaFoldDB" id="A0A643F0B2"/>
<dbReference type="Pfam" id="PF00589">
    <property type="entry name" value="Phage_integrase"/>
    <property type="match status" value="1"/>
</dbReference>
<dbReference type="PROSITE" id="PS51898">
    <property type="entry name" value="TYR_RECOMBINASE"/>
    <property type="match status" value="1"/>
</dbReference>
<accession>A0A643F0B2</accession>
<sequence>MRVHLKGINKAKVKLANGDTVTYWYAWRGGPRLKGQPGDIEFINSYNEAIATKVKPKAGSLLSLLNGFQQTTIWDDLAPRTKKDYIKLIKVIEQKFGSFPLSALADTRTRSVFMQWRDERAKQSRRQADYGWQVLARILSWGHGNGLILANPCEKGGRVYRGSRAEKVWTTDDENLFLEKAPAHLHLALILALWTGQRQGDLLSLTWQAYDGQRIRLRQSKTGARVIIPVGAPLKAALDAVAEKSGEILKTTDGTPWTAHGFSSSWRKACAKAGVTGVTFNDLRGTAVTRLALAECTEAEIATISGHSLRDVRSILDAHYLNRDPKLAESAIRKLENRTKFAK</sequence>
<gene>
    <name evidence="6" type="ORF">F7Q93_10970</name>
</gene>
<name>A0A643F0B2_9HYPH</name>
<evidence type="ECO:0000256" key="4">
    <source>
        <dbReference type="ARBA" id="ARBA00023172"/>
    </source>
</evidence>
<proteinExistence type="inferred from homology"/>
<evidence type="ECO:0000259" key="5">
    <source>
        <dbReference type="PROSITE" id="PS51898"/>
    </source>
</evidence>
<dbReference type="InterPro" id="IPR010998">
    <property type="entry name" value="Integrase_recombinase_N"/>
</dbReference>
<dbReference type="GO" id="GO:0015074">
    <property type="term" value="P:DNA integration"/>
    <property type="evidence" value="ECO:0007669"/>
    <property type="project" value="UniProtKB-KW"/>
</dbReference>
<dbReference type="InterPro" id="IPR011010">
    <property type="entry name" value="DNA_brk_join_enz"/>
</dbReference>
<dbReference type="GO" id="GO:0006310">
    <property type="term" value="P:DNA recombination"/>
    <property type="evidence" value="ECO:0007669"/>
    <property type="project" value="UniProtKB-KW"/>
</dbReference>
<protein>
    <submittedName>
        <fullName evidence="6">Tyrosine-type recombinase/integrase</fullName>
    </submittedName>
</protein>
<dbReference type="SUPFAM" id="SSF56349">
    <property type="entry name" value="DNA breaking-rejoining enzymes"/>
    <property type="match status" value="1"/>
</dbReference>
<evidence type="ECO:0000256" key="1">
    <source>
        <dbReference type="ARBA" id="ARBA00008857"/>
    </source>
</evidence>
<dbReference type="EMBL" id="VZPE01000004">
    <property type="protein sequence ID" value="KAB0571505.1"/>
    <property type="molecule type" value="Genomic_DNA"/>
</dbReference>
<dbReference type="InterPro" id="IPR050090">
    <property type="entry name" value="Tyrosine_recombinase_XerCD"/>
</dbReference>
<dbReference type="GO" id="GO:0003677">
    <property type="term" value="F:DNA binding"/>
    <property type="evidence" value="ECO:0007669"/>
    <property type="project" value="UniProtKB-KW"/>
</dbReference>
<organism evidence="6">
    <name type="scientific">Brucella pituitosa</name>
    <dbReference type="NCBI Taxonomy" id="571256"/>
    <lineage>
        <taxon>Bacteria</taxon>
        <taxon>Pseudomonadati</taxon>
        <taxon>Pseudomonadota</taxon>
        <taxon>Alphaproteobacteria</taxon>
        <taxon>Hyphomicrobiales</taxon>
        <taxon>Brucellaceae</taxon>
        <taxon>Brucella/Ochrobactrum group</taxon>
        <taxon>Brucella</taxon>
    </lineage>
</organism>
<keyword evidence="2" id="KW-0229">DNA integration</keyword>
<feature type="domain" description="Tyr recombinase" evidence="5">
    <location>
        <begin position="164"/>
        <end position="333"/>
    </location>
</feature>
<keyword evidence="3" id="KW-0238">DNA-binding</keyword>
<keyword evidence="4" id="KW-0233">DNA recombination</keyword>
<comment type="similarity">
    <text evidence="1">Belongs to the 'phage' integrase family.</text>
</comment>
<dbReference type="Gene3D" id="1.10.443.10">
    <property type="entry name" value="Intergrase catalytic core"/>
    <property type="match status" value="1"/>
</dbReference>
<dbReference type="Gene3D" id="1.10.150.130">
    <property type="match status" value="1"/>
</dbReference>
<dbReference type="InterPro" id="IPR002104">
    <property type="entry name" value="Integrase_catalytic"/>
</dbReference>
<dbReference type="InterPro" id="IPR013762">
    <property type="entry name" value="Integrase-like_cat_sf"/>
</dbReference>
<dbReference type="PANTHER" id="PTHR30349:SF64">
    <property type="entry name" value="PROPHAGE INTEGRASE INTD-RELATED"/>
    <property type="match status" value="1"/>
</dbReference>
<dbReference type="PANTHER" id="PTHR30349">
    <property type="entry name" value="PHAGE INTEGRASE-RELATED"/>
    <property type="match status" value="1"/>
</dbReference>
<evidence type="ECO:0000256" key="3">
    <source>
        <dbReference type="ARBA" id="ARBA00023125"/>
    </source>
</evidence>
<evidence type="ECO:0000313" key="6">
    <source>
        <dbReference type="EMBL" id="KAB0571505.1"/>
    </source>
</evidence>